<evidence type="ECO:0000256" key="2">
    <source>
        <dbReference type="ARBA" id="ARBA00010290"/>
    </source>
</evidence>
<dbReference type="SMART" id="SM00046">
    <property type="entry name" value="DAGKc"/>
    <property type="match status" value="1"/>
</dbReference>
<dbReference type="PROSITE" id="PS51417">
    <property type="entry name" value="ARF"/>
    <property type="match status" value="1"/>
</dbReference>
<evidence type="ECO:0000256" key="7">
    <source>
        <dbReference type="ARBA" id="ARBA00023134"/>
    </source>
</evidence>
<dbReference type="AlphaFoldDB" id="A0A1I8HJM1"/>
<dbReference type="SUPFAM" id="SSF111331">
    <property type="entry name" value="NAD kinase/diacylglycerol kinase-like"/>
    <property type="match status" value="1"/>
</dbReference>
<dbReference type="Pfam" id="PF00025">
    <property type="entry name" value="Arf"/>
    <property type="match status" value="1"/>
</dbReference>
<dbReference type="CDD" id="cd04160">
    <property type="entry name" value="Arfrp1"/>
    <property type="match status" value="1"/>
</dbReference>
<dbReference type="Proteomes" id="UP000095280">
    <property type="component" value="Unplaced"/>
</dbReference>
<evidence type="ECO:0000256" key="5">
    <source>
        <dbReference type="ARBA" id="ARBA00022741"/>
    </source>
</evidence>
<dbReference type="FunFam" id="3.40.50.300:FF:001166">
    <property type="entry name" value="ADP-ribosylation factor D"/>
    <property type="match status" value="1"/>
</dbReference>
<protein>
    <recommendedName>
        <fullName evidence="3">ADP-ribosylation factor-like protein 6</fullName>
    </recommendedName>
</protein>
<evidence type="ECO:0000313" key="13">
    <source>
        <dbReference type="Proteomes" id="UP000095280"/>
    </source>
</evidence>
<organism evidence="13 14">
    <name type="scientific">Macrostomum lignano</name>
    <dbReference type="NCBI Taxonomy" id="282301"/>
    <lineage>
        <taxon>Eukaryota</taxon>
        <taxon>Metazoa</taxon>
        <taxon>Spiralia</taxon>
        <taxon>Lophotrochozoa</taxon>
        <taxon>Platyhelminthes</taxon>
        <taxon>Rhabditophora</taxon>
        <taxon>Macrostomorpha</taxon>
        <taxon>Macrostomida</taxon>
        <taxon>Macrostomidae</taxon>
        <taxon>Macrostomum</taxon>
    </lineage>
</organism>
<dbReference type="PANTHER" id="PTHR45831">
    <property type="entry name" value="LD24721P"/>
    <property type="match status" value="1"/>
</dbReference>
<dbReference type="Gene3D" id="1.20.5.420">
    <property type="entry name" value="Immunoglobulin FC, subunit C"/>
    <property type="match status" value="1"/>
</dbReference>
<dbReference type="InterPro" id="IPR017438">
    <property type="entry name" value="ATP-NAD_kinase_N"/>
</dbReference>
<dbReference type="GO" id="GO:0005525">
    <property type="term" value="F:GTP binding"/>
    <property type="evidence" value="ECO:0007669"/>
    <property type="project" value="UniProtKB-KW"/>
</dbReference>
<evidence type="ECO:0000256" key="10">
    <source>
        <dbReference type="PROSITE-ProRule" id="PRU00339"/>
    </source>
</evidence>
<dbReference type="InterPro" id="IPR005225">
    <property type="entry name" value="Small_GTP-bd"/>
</dbReference>
<dbReference type="SUPFAM" id="SSF52540">
    <property type="entry name" value="P-loop containing nucleoside triphosphate hydrolases"/>
    <property type="match status" value="1"/>
</dbReference>
<evidence type="ECO:0000256" key="8">
    <source>
        <dbReference type="PIRSR" id="PIRSR606689-1"/>
    </source>
</evidence>
<dbReference type="InterPro" id="IPR011990">
    <property type="entry name" value="TPR-like_helical_dom_sf"/>
</dbReference>
<sequence length="955" mass="102899">MDLDRKKTLVASIVAFLENEIKENAEKPEFTDFVEGLEVSVQCIRSSFDLSSIDVDAVPSLPDTFSAGCKSLNKPEVAVKREITPEDKAEAERLKGEGNKFISENKPLEAVNAYTMALAKDPYNAVYYGNRAAAYSKLNDHAAAIRDCERALQNDPAYSKAYGRMGFAYAAQKNHAKAVECYEKALSLEPDNSSYKQNLETARAALPAEAGAAAGFPGFPGAGGRGGAGGLDLMSLLNNPQMMQMASQMMQSPQVQQMVASMMGGGPGGPFSGAAAGEPSNDVQSGGPEGEDPPASLTNNQQQETPPGQPNMQDLLRMGQQFASQMQAANPDLVESLRQEFQQGGGVSGDPGGPEQPPSGLYRYYTQKEKYSALILGLDNAGKTTYLEQIKTRFKKDYTGLNLNKITTTVGLNIGDIQIAGVELNFWDLGGQQELQSLWDKYYAESHAVIFVIDSSDRERMEESKQALEKVVSSDALAGVPLLLLANKQDLEGCLTAEEVKEIFSTVSPSVGQRDCLFRGVSALKGTGVDQGIHWLVERHPKHLDDQSAAAVADAVAAAADGPWPGQLLGRAGLWQLEIRQSDSCFRFDRRSQTTGELERGGASSAVVVRFSDVSGVDLMSGSGYRQHRYLCICRYTRRKRFRSISAVFSAKASTEDSSAADKVGSRRRSVLLFQLSRIVGDGHRASSAEINLAVLRSVQQTCQQALRGSLCSPDSDLINWSKPVLALANPVSGRGRAVPLFRSVTMTMLQEADIAYRLVETEYSGYARSLIREDPSLMAYRAIVAVGGDGLVHEMLNGLVDSFFDSGNDAGGLADALRRMPLACLPAGSGNGLGASLAFANGDKLNSSSENFLTTCTFNLTRSSPRPLDLAYVELLSSGANRQIVSFLSPINYGFLARIDFESERWRGCLGGARFAADFVSRLASPRPLPTCRARLAYLPAEAAAAGAEFCRNG</sequence>
<evidence type="ECO:0000256" key="11">
    <source>
        <dbReference type="SAM" id="MobiDB-lite"/>
    </source>
</evidence>
<dbReference type="WBParaSite" id="maker-uti_cns_0006609-snap-gene-0.2-mRNA-1">
    <property type="protein sequence ID" value="maker-uti_cns_0006609-snap-gene-0.2-mRNA-1"/>
    <property type="gene ID" value="maker-uti_cns_0006609-snap-gene-0.2"/>
</dbReference>
<dbReference type="InterPro" id="IPR047150">
    <property type="entry name" value="SGT"/>
</dbReference>
<evidence type="ECO:0000256" key="4">
    <source>
        <dbReference type="ARBA" id="ARBA00022737"/>
    </source>
</evidence>
<proteinExistence type="inferred from homology"/>
<evidence type="ECO:0000259" key="12">
    <source>
        <dbReference type="PROSITE" id="PS50146"/>
    </source>
</evidence>
<feature type="binding site" evidence="8">
    <location>
        <position position="431"/>
    </location>
    <ligand>
        <name>GTP</name>
        <dbReference type="ChEBI" id="CHEBI:37565"/>
    </ligand>
</feature>
<feature type="binding site" evidence="9">
    <location>
        <position position="384"/>
    </location>
    <ligand>
        <name>Mg(2+)</name>
        <dbReference type="ChEBI" id="CHEBI:18420"/>
    </ligand>
</feature>
<keyword evidence="5 8" id="KW-0547">Nucleotide-binding</keyword>
<evidence type="ECO:0000256" key="3">
    <source>
        <dbReference type="ARBA" id="ARBA00019766"/>
    </source>
</evidence>
<dbReference type="InterPro" id="IPR001206">
    <property type="entry name" value="Diacylglycerol_kinase_cat_dom"/>
</dbReference>
<dbReference type="InterPro" id="IPR006689">
    <property type="entry name" value="Small_GTPase_ARF/SAR"/>
</dbReference>
<feature type="domain" description="DAGKc" evidence="12">
    <location>
        <begin position="720"/>
        <end position="878"/>
    </location>
</feature>
<dbReference type="GO" id="GO:0016020">
    <property type="term" value="C:membrane"/>
    <property type="evidence" value="ECO:0007669"/>
    <property type="project" value="TreeGrafter"/>
</dbReference>
<feature type="region of interest" description="Disordered" evidence="11">
    <location>
        <begin position="341"/>
        <end position="360"/>
    </location>
</feature>
<dbReference type="InterPro" id="IPR032374">
    <property type="entry name" value="SGTA_dimer"/>
</dbReference>
<dbReference type="SMART" id="SM00177">
    <property type="entry name" value="ARF"/>
    <property type="match status" value="1"/>
</dbReference>
<evidence type="ECO:0000256" key="6">
    <source>
        <dbReference type="ARBA" id="ARBA00022803"/>
    </source>
</evidence>
<dbReference type="Gene3D" id="2.60.200.40">
    <property type="match status" value="1"/>
</dbReference>
<feature type="binding site" evidence="8">
    <location>
        <begin position="377"/>
        <end position="384"/>
    </location>
    <ligand>
        <name>GTP</name>
        <dbReference type="ChEBI" id="CHEBI:37565"/>
    </ligand>
</feature>
<dbReference type="SMART" id="SM00178">
    <property type="entry name" value="SAR"/>
    <property type="match status" value="1"/>
</dbReference>
<dbReference type="SUPFAM" id="SSF48452">
    <property type="entry name" value="TPR-like"/>
    <property type="match status" value="1"/>
</dbReference>
<feature type="compositionally biased region" description="Polar residues" evidence="11">
    <location>
        <begin position="296"/>
        <end position="312"/>
    </location>
</feature>
<feature type="repeat" description="TPR" evidence="10">
    <location>
        <begin position="125"/>
        <end position="158"/>
    </location>
</feature>
<keyword evidence="9" id="KW-0460">Magnesium</keyword>
<dbReference type="InterPro" id="IPR019734">
    <property type="entry name" value="TPR_rpt"/>
</dbReference>
<dbReference type="GO" id="GO:0060090">
    <property type="term" value="F:molecular adaptor activity"/>
    <property type="evidence" value="ECO:0007669"/>
    <property type="project" value="TreeGrafter"/>
</dbReference>
<evidence type="ECO:0000256" key="1">
    <source>
        <dbReference type="ARBA" id="ARBA00008175"/>
    </source>
</evidence>
<feature type="binding site" evidence="9">
    <location>
        <position position="409"/>
    </location>
    <ligand>
        <name>Mg(2+)</name>
        <dbReference type="ChEBI" id="CHEBI:18420"/>
    </ligand>
</feature>
<keyword evidence="6 10" id="KW-0802">TPR repeat</keyword>
<dbReference type="NCBIfam" id="TIGR00231">
    <property type="entry name" value="small_GTP"/>
    <property type="match status" value="1"/>
</dbReference>
<accession>A0A1I8HJM1</accession>
<dbReference type="Gene3D" id="3.40.50.10330">
    <property type="entry name" value="Probable inorganic polyphosphate/atp-NAD kinase, domain 1"/>
    <property type="match status" value="1"/>
</dbReference>
<feature type="repeat" description="TPR" evidence="10">
    <location>
        <begin position="159"/>
        <end position="192"/>
    </location>
</feature>
<keyword evidence="4" id="KW-0677">Repeat</keyword>
<comment type="similarity">
    <text evidence="1">Belongs to the SGT family.</text>
</comment>
<dbReference type="GO" id="GO:0006620">
    <property type="term" value="P:post-translational protein targeting to endoplasmic reticulum membrane"/>
    <property type="evidence" value="ECO:0007669"/>
    <property type="project" value="TreeGrafter"/>
</dbReference>
<dbReference type="Gene3D" id="1.25.40.10">
    <property type="entry name" value="Tetratricopeptide repeat domain"/>
    <property type="match status" value="1"/>
</dbReference>
<dbReference type="GO" id="GO:0016301">
    <property type="term" value="F:kinase activity"/>
    <property type="evidence" value="ECO:0007669"/>
    <property type="project" value="InterPro"/>
</dbReference>
<reference evidence="14" key="1">
    <citation type="submission" date="2016-11" db="UniProtKB">
        <authorList>
            <consortium name="WormBaseParasite"/>
        </authorList>
    </citation>
    <scope>IDENTIFICATION</scope>
</reference>
<dbReference type="Pfam" id="PF16546">
    <property type="entry name" value="SGTA_dimer"/>
    <property type="match status" value="1"/>
</dbReference>
<evidence type="ECO:0000313" key="14">
    <source>
        <dbReference type="WBParaSite" id="maker-uti_cns_0006609-snap-gene-0.2-mRNA-1"/>
    </source>
</evidence>
<dbReference type="InterPro" id="IPR016064">
    <property type="entry name" value="NAD/diacylglycerol_kinase_sf"/>
</dbReference>
<feature type="binding site" evidence="8">
    <location>
        <begin position="487"/>
        <end position="490"/>
    </location>
    <ligand>
        <name>GTP</name>
        <dbReference type="ChEBI" id="CHEBI:37565"/>
    </ligand>
</feature>
<feature type="compositionally biased region" description="Gly residues" evidence="11">
    <location>
        <begin position="343"/>
        <end position="352"/>
    </location>
</feature>
<dbReference type="InterPro" id="IPR027417">
    <property type="entry name" value="P-loop_NTPase"/>
</dbReference>
<dbReference type="PROSITE" id="PS50293">
    <property type="entry name" value="TPR_REGION"/>
    <property type="match status" value="1"/>
</dbReference>
<dbReference type="PROSITE" id="PS50005">
    <property type="entry name" value="TPR"/>
    <property type="match status" value="2"/>
</dbReference>
<dbReference type="GO" id="GO:0003924">
    <property type="term" value="F:GTPase activity"/>
    <property type="evidence" value="ECO:0007669"/>
    <property type="project" value="InterPro"/>
</dbReference>
<dbReference type="PROSITE" id="PS50146">
    <property type="entry name" value="DAGK"/>
    <property type="match status" value="1"/>
</dbReference>
<dbReference type="SMART" id="SM00028">
    <property type="entry name" value="TPR"/>
    <property type="match status" value="3"/>
</dbReference>
<dbReference type="GO" id="GO:0072380">
    <property type="term" value="C:TRC complex"/>
    <property type="evidence" value="ECO:0007669"/>
    <property type="project" value="TreeGrafter"/>
</dbReference>
<dbReference type="Gene3D" id="3.40.50.300">
    <property type="entry name" value="P-loop containing nucleotide triphosphate hydrolases"/>
    <property type="match status" value="1"/>
</dbReference>
<evidence type="ECO:0000256" key="9">
    <source>
        <dbReference type="PIRSR" id="PIRSR606689-2"/>
    </source>
</evidence>
<dbReference type="PANTHER" id="PTHR45831:SF2">
    <property type="entry name" value="LD24721P"/>
    <property type="match status" value="1"/>
</dbReference>
<keyword evidence="13" id="KW-1185">Reference proteome</keyword>
<comment type="similarity">
    <text evidence="2">Belongs to the small GTPase superfamily. Arf family.</text>
</comment>
<dbReference type="Pfam" id="PF00781">
    <property type="entry name" value="DAGK_cat"/>
    <property type="match status" value="1"/>
</dbReference>
<dbReference type="GO" id="GO:0046872">
    <property type="term" value="F:metal ion binding"/>
    <property type="evidence" value="ECO:0007669"/>
    <property type="project" value="UniProtKB-KW"/>
</dbReference>
<feature type="region of interest" description="Disordered" evidence="11">
    <location>
        <begin position="260"/>
        <end position="313"/>
    </location>
</feature>
<name>A0A1I8HJM1_9PLAT</name>
<keyword evidence="9" id="KW-0479">Metal-binding</keyword>
<keyword evidence="7 8" id="KW-0342">GTP-binding</keyword>
<dbReference type="PRINTS" id="PR00449">
    <property type="entry name" value="RASTRNSFRMNG"/>
</dbReference>
<dbReference type="Pfam" id="PF00515">
    <property type="entry name" value="TPR_1"/>
    <property type="match status" value="2"/>
</dbReference>